<gene>
    <name evidence="2" type="ORF">NX02_15370</name>
</gene>
<feature type="signal peptide" evidence="1">
    <location>
        <begin position="1"/>
        <end position="22"/>
    </location>
</feature>
<name>W0ADY4_9SPHN</name>
<dbReference type="OrthoDB" id="7503298at2"/>
<dbReference type="EMBL" id="CP006644">
    <property type="protein sequence ID" value="AHE54757.1"/>
    <property type="molecule type" value="Genomic_DNA"/>
</dbReference>
<accession>W0ADY4</accession>
<keyword evidence="3" id="KW-1185">Reference proteome</keyword>
<keyword evidence="1" id="KW-0732">Signal</keyword>
<dbReference type="AlphaFoldDB" id="W0ADY4"/>
<sequence>MRTRLLAGLLALLAGAAAPAMAKSPQPPSPAEAMRALCGVPDADAEGCTIEGQNISAWRTVEYAVDGAPGFTLLATVSEDADADSPHLSAPGDTLGLAQVSYRFRDARWQQTSRQINFGSIAVSGAAGNPPIVGEGRLFVQQALSNGMLIGLPIRRFEPGGISITGFSMFRLAVADASGWTYAGDIDTGTDNGADCDGGGAERPCYASSGTLRQLQVRTAGLPSWPDFEVAVSGTIVGDDGKVRPVTAEDATLWRFSEKAGAYVGVTRRCERKKTC</sequence>
<organism evidence="2 3">
    <name type="scientific">Sphingomonas sanxanigenens DSM 19645 = NX02</name>
    <dbReference type="NCBI Taxonomy" id="1123269"/>
    <lineage>
        <taxon>Bacteria</taxon>
        <taxon>Pseudomonadati</taxon>
        <taxon>Pseudomonadota</taxon>
        <taxon>Alphaproteobacteria</taxon>
        <taxon>Sphingomonadales</taxon>
        <taxon>Sphingomonadaceae</taxon>
        <taxon>Sphingomonas</taxon>
    </lineage>
</organism>
<dbReference type="HOGENOM" id="CLU_066426_0_0_5"/>
<evidence type="ECO:0000256" key="1">
    <source>
        <dbReference type="SAM" id="SignalP"/>
    </source>
</evidence>
<dbReference type="STRING" id="1123269.NX02_15370"/>
<dbReference type="PATRIC" id="fig|1123269.5.peg.3002"/>
<dbReference type="Proteomes" id="UP000018851">
    <property type="component" value="Chromosome"/>
</dbReference>
<evidence type="ECO:0000313" key="2">
    <source>
        <dbReference type="EMBL" id="AHE54757.1"/>
    </source>
</evidence>
<protein>
    <submittedName>
        <fullName evidence="2">Uncharacterized protein</fullName>
    </submittedName>
</protein>
<reference evidence="2 3" key="1">
    <citation type="submission" date="2013-07" db="EMBL/GenBank/DDBJ databases">
        <title>Completed genome of Sphingomonas sanxanigenens NX02.</title>
        <authorList>
            <person name="Ma T."/>
            <person name="Huang H."/>
            <person name="Wu M."/>
            <person name="Li X."/>
            <person name="Li G."/>
        </authorList>
    </citation>
    <scope>NUCLEOTIDE SEQUENCE [LARGE SCALE GENOMIC DNA]</scope>
    <source>
        <strain evidence="2 3">NX02</strain>
    </source>
</reference>
<dbReference type="eggNOG" id="ENOG502ZS6I">
    <property type="taxonomic scope" value="Bacteria"/>
</dbReference>
<feature type="chain" id="PRO_5004786176" evidence="1">
    <location>
        <begin position="23"/>
        <end position="276"/>
    </location>
</feature>
<dbReference type="RefSeq" id="WP_025292960.1">
    <property type="nucleotide sequence ID" value="NZ_CP006644.1"/>
</dbReference>
<proteinExistence type="predicted"/>
<dbReference type="KEGG" id="ssan:NX02_15370"/>
<evidence type="ECO:0000313" key="3">
    <source>
        <dbReference type="Proteomes" id="UP000018851"/>
    </source>
</evidence>